<sequence>MALEAMNKAIKEYDEEQKIITECCVKFASFLKVNAILPFNDTIKDYIQMNINEEEKIAAITKDYTQVESLREQLRIYEKERSILESNLESGGAAPITPKDIKNLENKLIKLHHFGKSIKDLFEKTKKGREKQFM</sequence>
<protein>
    <submittedName>
        <fullName evidence="2">Uncharacterized protein</fullName>
    </submittedName>
</protein>
<dbReference type="PANTHER" id="PTHR32046:SF11">
    <property type="entry name" value="IMMUNE-ASSOCIATED NUCLEOTIDE-BINDING PROTEIN 10-LIKE"/>
    <property type="match status" value="1"/>
</dbReference>
<accession>A0A914CEL6</accession>
<dbReference type="PANTHER" id="PTHR32046">
    <property type="entry name" value="G DOMAIN-CONTAINING PROTEIN"/>
    <property type="match status" value="1"/>
</dbReference>
<dbReference type="WBParaSite" id="ACRNAN_scaffold10068.g32072.t1">
    <property type="protein sequence ID" value="ACRNAN_scaffold10068.g32072.t1"/>
    <property type="gene ID" value="ACRNAN_scaffold10068.g32072"/>
</dbReference>
<dbReference type="AlphaFoldDB" id="A0A914CEL6"/>
<keyword evidence="1" id="KW-1185">Reference proteome</keyword>
<organism evidence="1 2">
    <name type="scientific">Acrobeloides nanus</name>
    <dbReference type="NCBI Taxonomy" id="290746"/>
    <lineage>
        <taxon>Eukaryota</taxon>
        <taxon>Metazoa</taxon>
        <taxon>Ecdysozoa</taxon>
        <taxon>Nematoda</taxon>
        <taxon>Chromadorea</taxon>
        <taxon>Rhabditida</taxon>
        <taxon>Tylenchina</taxon>
        <taxon>Cephalobomorpha</taxon>
        <taxon>Cephaloboidea</taxon>
        <taxon>Cephalobidae</taxon>
        <taxon>Acrobeloides</taxon>
    </lineage>
</organism>
<reference evidence="2" key="1">
    <citation type="submission" date="2022-11" db="UniProtKB">
        <authorList>
            <consortium name="WormBaseParasite"/>
        </authorList>
    </citation>
    <scope>IDENTIFICATION</scope>
</reference>
<evidence type="ECO:0000313" key="2">
    <source>
        <dbReference type="WBParaSite" id="ACRNAN_scaffold10068.g32072.t1"/>
    </source>
</evidence>
<evidence type="ECO:0000313" key="1">
    <source>
        <dbReference type="Proteomes" id="UP000887540"/>
    </source>
</evidence>
<name>A0A914CEL6_9BILA</name>
<dbReference type="Proteomes" id="UP000887540">
    <property type="component" value="Unplaced"/>
</dbReference>
<proteinExistence type="predicted"/>